<feature type="non-terminal residue" evidence="1">
    <location>
        <position position="242"/>
    </location>
</feature>
<protein>
    <submittedName>
        <fullName evidence="1">Uncharacterized protein</fullName>
    </submittedName>
</protein>
<dbReference type="EMBL" id="UINC01205994">
    <property type="protein sequence ID" value="SVE27419.1"/>
    <property type="molecule type" value="Genomic_DNA"/>
</dbReference>
<gene>
    <name evidence="1" type="ORF">METZ01_LOCUS480273</name>
</gene>
<dbReference type="AlphaFoldDB" id="A0A383C5U4"/>
<feature type="non-terminal residue" evidence="1">
    <location>
        <position position="1"/>
    </location>
</feature>
<organism evidence="1">
    <name type="scientific">marine metagenome</name>
    <dbReference type="NCBI Taxonomy" id="408172"/>
    <lineage>
        <taxon>unclassified sequences</taxon>
        <taxon>metagenomes</taxon>
        <taxon>ecological metagenomes</taxon>
    </lineage>
</organism>
<reference evidence="1" key="1">
    <citation type="submission" date="2018-05" db="EMBL/GenBank/DDBJ databases">
        <authorList>
            <person name="Lanie J.A."/>
            <person name="Ng W.-L."/>
            <person name="Kazmierczak K.M."/>
            <person name="Andrzejewski T.M."/>
            <person name="Davidsen T.M."/>
            <person name="Wayne K.J."/>
            <person name="Tettelin H."/>
            <person name="Glass J.I."/>
            <person name="Rusch D."/>
            <person name="Podicherti R."/>
            <person name="Tsui H.-C.T."/>
            <person name="Winkler M.E."/>
        </authorList>
    </citation>
    <scope>NUCLEOTIDE SEQUENCE</scope>
</reference>
<evidence type="ECO:0000313" key="1">
    <source>
        <dbReference type="EMBL" id="SVE27419.1"/>
    </source>
</evidence>
<accession>A0A383C5U4</accession>
<proteinExistence type="predicted"/>
<sequence>NQAQIRRSRHAGSDVADSAPYDLSPSMALDTGFTFTYLNGVLQKQGTDVSYPDAGTVRFAAAVNDSADIEVVSYTFINDLLPESLVGVTDTISSGEATAHDSTAHAITVGGMGLTNHELVFLNGMLLKGGGNDYTKTSETITIAAGIDLKENDEITVKALGSVADRSNEFKSAKATAISDNSTAVLFSSEDFGTTTTTVFSVDISVRSTGAANWRKGYFSCRVDVSGTDTYIHNVFDGGDIG</sequence>
<name>A0A383C5U4_9ZZZZ</name>